<dbReference type="GO" id="GO:0009116">
    <property type="term" value="P:nucleoside metabolic process"/>
    <property type="evidence" value="ECO:0007669"/>
    <property type="project" value="InterPro"/>
</dbReference>
<dbReference type="CDD" id="cd17768">
    <property type="entry name" value="adenosylhopane_nucleosidase_HpnG-like"/>
    <property type="match status" value="1"/>
</dbReference>
<evidence type="ECO:0000313" key="3">
    <source>
        <dbReference type="Proteomes" id="UP000824988"/>
    </source>
</evidence>
<organism evidence="2 3">
    <name type="scientific">Methylogaea oryzae</name>
    <dbReference type="NCBI Taxonomy" id="1295382"/>
    <lineage>
        <taxon>Bacteria</taxon>
        <taxon>Pseudomonadati</taxon>
        <taxon>Pseudomonadota</taxon>
        <taxon>Gammaproteobacteria</taxon>
        <taxon>Methylococcales</taxon>
        <taxon>Methylococcaceae</taxon>
        <taxon>Methylogaea</taxon>
    </lineage>
</organism>
<dbReference type="NCBIfam" id="TIGR03468">
    <property type="entry name" value="HpnG"/>
    <property type="match status" value="1"/>
</dbReference>
<proteinExistence type="predicted"/>
<dbReference type="PANTHER" id="PTHR46832:SF1">
    <property type="entry name" value="5'-METHYLTHIOADENOSINE_S-ADENOSYLHOMOCYSTEINE NUCLEOSIDASE"/>
    <property type="match status" value="1"/>
</dbReference>
<gene>
    <name evidence="2" type="ORF">MoryE10_13340</name>
</gene>
<dbReference type="KEGG" id="moz:MoryE10_13340"/>
<dbReference type="Pfam" id="PF01048">
    <property type="entry name" value="PNP_UDP_1"/>
    <property type="match status" value="1"/>
</dbReference>
<dbReference type="EMBL" id="AP019782">
    <property type="protein sequence ID" value="BBL70728.1"/>
    <property type="molecule type" value="Genomic_DNA"/>
</dbReference>
<dbReference type="AlphaFoldDB" id="A0A8D4VMR1"/>
<dbReference type="Proteomes" id="UP000824988">
    <property type="component" value="Chromosome"/>
</dbReference>
<name>A0A8D4VMR1_9GAMM</name>
<dbReference type="GO" id="GO:0008782">
    <property type="term" value="F:adenosylhomocysteine nucleosidase activity"/>
    <property type="evidence" value="ECO:0007669"/>
    <property type="project" value="TreeGrafter"/>
</dbReference>
<evidence type="ECO:0000313" key="2">
    <source>
        <dbReference type="EMBL" id="BBL70728.1"/>
    </source>
</evidence>
<dbReference type="InterPro" id="IPR000845">
    <property type="entry name" value="Nucleoside_phosphorylase_d"/>
</dbReference>
<dbReference type="InterPro" id="IPR017831">
    <property type="entry name" value="Hopanoid-assoc_phosphoryl_HpnG"/>
</dbReference>
<dbReference type="GO" id="GO:0008930">
    <property type="term" value="F:methylthioadenosine nucleosidase activity"/>
    <property type="evidence" value="ECO:0007669"/>
    <property type="project" value="TreeGrafter"/>
</dbReference>
<dbReference type="GO" id="GO:0019284">
    <property type="term" value="P:L-methionine salvage from S-adenosylmethionine"/>
    <property type="evidence" value="ECO:0007669"/>
    <property type="project" value="TreeGrafter"/>
</dbReference>
<evidence type="ECO:0000259" key="1">
    <source>
        <dbReference type="Pfam" id="PF01048"/>
    </source>
</evidence>
<sequence length="241" mass="25018">MTSSAPFTIGIVVALPAECRSLGVRLTGKGDAAHHSSEVRVMLSGAGPRNAARAAEALAERGASALLSWGCCAALAPQLSPGALLLPEALLDRERRIHSDQAWRERLHAALSPHLTVRGGALTQSADIVATPADKAALAQASGAIGVDMESAAVAHVAHHRRIPFVAIRAVADPLGMALPHAVLENTDEDGDTRIGGLLLSLARRPTELPALLSLGRHFSAAMASLRHTAKLAGPDFLLKP</sequence>
<dbReference type="PANTHER" id="PTHR46832">
    <property type="entry name" value="5'-METHYLTHIOADENOSINE/S-ADENOSYLHOMOCYSTEINE NUCLEOSIDASE"/>
    <property type="match status" value="1"/>
</dbReference>
<dbReference type="GO" id="GO:0005829">
    <property type="term" value="C:cytosol"/>
    <property type="evidence" value="ECO:0007669"/>
    <property type="project" value="TreeGrafter"/>
</dbReference>
<protein>
    <recommendedName>
        <fullName evidence="1">Nucleoside phosphorylase domain-containing protein</fullName>
    </recommendedName>
</protein>
<feature type="domain" description="Nucleoside phosphorylase" evidence="1">
    <location>
        <begin position="35"/>
        <end position="197"/>
    </location>
</feature>
<accession>A0A8D4VMR1</accession>
<keyword evidence="3" id="KW-1185">Reference proteome</keyword>
<reference evidence="2" key="1">
    <citation type="submission" date="2019-06" db="EMBL/GenBank/DDBJ databases">
        <title>Complete genome sequence of Methylogaea oryzae strain JCM16910.</title>
        <authorList>
            <person name="Asakawa S."/>
        </authorList>
    </citation>
    <scope>NUCLEOTIDE SEQUENCE</scope>
    <source>
        <strain evidence="2">E10</strain>
    </source>
</reference>
<dbReference type="RefSeq" id="WP_221048610.1">
    <property type="nucleotide sequence ID" value="NZ_AP019782.1"/>
</dbReference>